<sequence>MKIWASTKAGFHACNQPRVASSAHTRTQTNHFAEKKGSSCVLLRVLRFAGTAARHDFPSRRYKGLAEIWTSPHVHDRAITRLSPSTTTPSSQFRETHQSRGAQEQSIQDLIR</sequence>
<proteinExistence type="predicted"/>
<keyword evidence="3" id="KW-1185">Reference proteome</keyword>
<feature type="compositionally biased region" description="Polar residues" evidence="1">
    <location>
        <begin position="99"/>
        <end position="112"/>
    </location>
</feature>
<evidence type="ECO:0000313" key="2">
    <source>
        <dbReference type="EMBL" id="CAK9876874.1"/>
    </source>
</evidence>
<protein>
    <submittedName>
        <fullName evidence="2">Uncharacterized protein</fullName>
    </submittedName>
</protein>
<evidence type="ECO:0000313" key="3">
    <source>
        <dbReference type="Proteomes" id="UP001497522"/>
    </source>
</evidence>
<gene>
    <name evidence="2" type="ORF">CSSPJE1EN2_LOCUS18916</name>
</gene>
<dbReference type="Proteomes" id="UP001497522">
    <property type="component" value="Chromosome 5"/>
</dbReference>
<accession>A0ABP1BNG9</accession>
<dbReference type="EMBL" id="OZ023706">
    <property type="protein sequence ID" value="CAK9876874.1"/>
    <property type="molecule type" value="Genomic_DNA"/>
</dbReference>
<organism evidence="2 3">
    <name type="scientific">Sphagnum jensenii</name>
    <dbReference type="NCBI Taxonomy" id="128206"/>
    <lineage>
        <taxon>Eukaryota</taxon>
        <taxon>Viridiplantae</taxon>
        <taxon>Streptophyta</taxon>
        <taxon>Embryophyta</taxon>
        <taxon>Bryophyta</taxon>
        <taxon>Sphagnophytina</taxon>
        <taxon>Sphagnopsida</taxon>
        <taxon>Sphagnales</taxon>
        <taxon>Sphagnaceae</taxon>
        <taxon>Sphagnum</taxon>
    </lineage>
</organism>
<feature type="region of interest" description="Disordered" evidence="1">
    <location>
        <begin position="79"/>
        <end position="112"/>
    </location>
</feature>
<reference evidence="2" key="1">
    <citation type="submission" date="2024-03" db="EMBL/GenBank/DDBJ databases">
        <authorList>
            <consortium name="ELIXIR-Norway"/>
            <consortium name="Elixir Norway"/>
        </authorList>
    </citation>
    <scope>NUCLEOTIDE SEQUENCE</scope>
</reference>
<evidence type="ECO:0000256" key="1">
    <source>
        <dbReference type="SAM" id="MobiDB-lite"/>
    </source>
</evidence>
<name>A0ABP1BNG9_9BRYO</name>